<organism evidence="3 4">
    <name type="scientific">Rotaria sordida</name>
    <dbReference type="NCBI Taxonomy" id="392033"/>
    <lineage>
        <taxon>Eukaryota</taxon>
        <taxon>Metazoa</taxon>
        <taxon>Spiralia</taxon>
        <taxon>Gnathifera</taxon>
        <taxon>Rotifera</taxon>
        <taxon>Eurotatoria</taxon>
        <taxon>Bdelloidea</taxon>
        <taxon>Philodinida</taxon>
        <taxon>Philodinidae</taxon>
        <taxon>Rotaria</taxon>
    </lineage>
</organism>
<dbReference type="Proteomes" id="UP000663836">
    <property type="component" value="Unassembled WGS sequence"/>
</dbReference>
<reference evidence="3" key="1">
    <citation type="submission" date="2021-02" db="EMBL/GenBank/DDBJ databases">
        <authorList>
            <person name="Nowell W R."/>
        </authorList>
    </citation>
    <scope>NUCLEOTIDE SEQUENCE</scope>
</reference>
<dbReference type="EMBL" id="CAJOBD010005255">
    <property type="protein sequence ID" value="CAF4025100.1"/>
    <property type="molecule type" value="Genomic_DNA"/>
</dbReference>
<feature type="domain" description="Retrotransposon gag" evidence="1">
    <location>
        <begin position="44"/>
        <end position="130"/>
    </location>
</feature>
<dbReference type="Pfam" id="PF03732">
    <property type="entry name" value="Retrotrans_gag"/>
    <property type="match status" value="1"/>
</dbReference>
<name>A0A819QGZ4_9BILA</name>
<gene>
    <name evidence="3" type="ORF">JBS370_LOCUS27642</name>
    <name evidence="2" type="ORF">ZHD862_LOCUS21120</name>
</gene>
<dbReference type="EMBL" id="CAJNOT010001237">
    <property type="protein sequence ID" value="CAF1169220.1"/>
    <property type="molecule type" value="Genomic_DNA"/>
</dbReference>
<accession>A0A819QGZ4</accession>
<dbReference type="InterPro" id="IPR021109">
    <property type="entry name" value="Peptidase_aspartic_dom_sf"/>
</dbReference>
<dbReference type="AlphaFoldDB" id="A0A819QGZ4"/>
<dbReference type="InterPro" id="IPR005162">
    <property type="entry name" value="Retrotrans_gag_dom"/>
</dbReference>
<comment type="caution">
    <text evidence="3">The sequence shown here is derived from an EMBL/GenBank/DDBJ whole genome shotgun (WGS) entry which is preliminary data.</text>
</comment>
<dbReference type="Gene3D" id="2.40.70.10">
    <property type="entry name" value="Acid Proteases"/>
    <property type="match status" value="1"/>
</dbReference>
<evidence type="ECO:0000313" key="2">
    <source>
        <dbReference type="EMBL" id="CAF1169220.1"/>
    </source>
</evidence>
<evidence type="ECO:0000313" key="3">
    <source>
        <dbReference type="EMBL" id="CAF4025100.1"/>
    </source>
</evidence>
<dbReference type="Proteomes" id="UP000663864">
    <property type="component" value="Unassembled WGS sequence"/>
</dbReference>
<evidence type="ECO:0000259" key="1">
    <source>
        <dbReference type="Pfam" id="PF03732"/>
    </source>
</evidence>
<dbReference type="PANTHER" id="PTHR33223:SF6">
    <property type="entry name" value="CCHC-TYPE DOMAIN-CONTAINING PROTEIN"/>
    <property type="match status" value="1"/>
</dbReference>
<proteinExistence type="predicted"/>
<protein>
    <recommendedName>
        <fullName evidence="1">Retrotransposon gag domain-containing protein</fullName>
    </recommendedName>
</protein>
<dbReference type="SUPFAM" id="SSF50630">
    <property type="entry name" value="Acid proteases"/>
    <property type="match status" value="1"/>
</dbReference>
<dbReference type="CDD" id="cd00303">
    <property type="entry name" value="retropepsin_like"/>
    <property type="match status" value="1"/>
</dbReference>
<dbReference type="PANTHER" id="PTHR33223">
    <property type="entry name" value="CCHC-TYPE DOMAIN-CONTAINING PROTEIN"/>
    <property type="match status" value="1"/>
</dbReference>
<sequence>MKKVTEFSGEANELDIDEWLFDLNNLFSLMKLQGETKILETMGKLTGPALRWYQENLKSFTNWSDAEKALRDRFKEFTSDSQLMQEFFYIHQEENQSVISFYKNVLRKYRKYRQFITEQQVITVLQNGVKNSLKEHLIRNEKEIKKPEQWSQVVREEEYIQKRIQQQINVLHHEPKNPPFFEHTLPTATIQPTSTNGSDDGDDPCGAKKSSTKTTFAPIFVEILCNNTLQKALIDTGSAITIIHQHLLNDISHEKLMSKTINHLSANCSTLNIIGEISLEINVNGIKTTIIADVTTNLVTNLILGSDWIQSNNVYSYT</sequence>
<evidence type="ECO:0000313" key="4">
    <source>
        <dbReference type="Proteomes" id="UP000663836"/>
    </source>
</evidence>